<keyword evidence="2" id="KW-1185">Reference proteome</keyword>
<organism evidence="1 2">
    <name type="scientific">Mucuna pruriens</name>
    <name type="common">Velvet bean</name>
    <name type="synonym">Dolichos pruriens</name>
    <dbReference type="NCBI Taxonomy" id="157652"/>
    <lineage>
        <taxon>Eukaryota</taxon>
        <taxon>Viridiplantae</taxon>
        <taxon>Streptophyta</taxon>
        <taxon>Embryophyta</taxon>
        <taxon>Tracheophyta</taxon>
        <taxon>Spermatophyta</taxon>
        <taxon>Magnoliopsida</taxon>
        <taxon>eudicotyledons</taxon>
        <taxon>Gunneridae</taxon>
        <taxon>Pentapetalae</taxon>
        <taxon>rosids</taxon>
        <taxon>fabids</taxon>
        <taxon>Fabales</taxon>
        <taxon>Fabaceae</taxon>
        <taxon>Papilionoideae</taxon>
        <taxon>50 kb inversion clade</taxon>
        <taxon>NPAAA clade</taxon>
        <taxon>indigoferoid/millettioid clade</taxon>
        <taxon>Phaseoleae</taxon>
        <taxon>Mucuna</taxon>
    </lineage>
</organism>
<sequence>MSDVRSFHGLEESQERAFQALKDRLTHAPILALPNFAKSFDQGLESVNTYLLPKEFVVYNNHEFLKHLGAKNKLNK</sequence>
<protein>
    <recommendedName>
        <fullName evidence="3">Reverse transcriptase/retrotransposon-derived protein RNase H-like domain-containing protein</fullName>
    </recommendedName>
</protein>
<reference evidence="1" key="1">
    <citation type="submission" date="2018-05" db="EMBL/GenBank/DDBJ databases">
        <title>Draft genome of Mucuna pruriens seed.</title>
        <authorList>
            <person name="Nnadi N.E."/>
            <person name="Vos R."/>
            <person name="Hasami M.H."/>
            <person name="Devisetty U.K."/>
            <person name="Aguiy J.C."/>
        </authorList>
    </citation>
    <scope>NUCLEOTIDE SEQUENCE [LARGE SCALE GENOMIC DNA]</scope>
    <source>
        <strain evidence="1">JCA_2017</strain>
    </source>
</reference>
<evidence type="ECO:0008006" key="3">
    <source>
        <dbReference type="Google" id="ProtNLM"/>
    </source>
</evidence>
<gene>
    <name evidence="1" type="ORF">CR513_43402</name>
</gene>
<dbReference type="EMBL" id="QJKJ01009447">
    <property type="protein sequence ID" value="RDX76593.1"/>
    <property type="molecule type" value="Genomic_DNA"/>
</dbReference>
<dbReference type="Proteomes" id="UP000257109">
    <property type="component" value="Unassembled WGS sequence"/>
</dbReference>
<dbReference type="AlphaFoldDB" id="A0A371FER2"/>
<evidence type="ECO:0000313" key="1">
    <source>
        <dbReference type="EMBL" id="RDX76593.1"/>
    </source>
</evidence>
<proteinExistence type="predicted"/>
<comment type="caution">
    <text evidence="1">The sequence shown here is derived from an EMBL/GenBank/DDBJ whole genome shotgun (WGS) entry which is preliminary data.</text>
</comment>
<evidence type="ECO:0000313" key="2">
    <source>
        <dbReference type="Proteomes" id="UP000257109"/>
    </source>
</evidence>
<dbReference type="SUPFAM" id="SSF56672">
    <property type="entry name" value="DNA/RNA polymerases"/>
    <property type="match status" value="1"/>
</dbReference>
<name>A0A371FER2_MUCPR</name>
<accession>A0A371FER2</accession>
<dbReference type="InterPro" id="IPR043502">
    <property type="entry name" value="DNA/RNA_pol_sf"/>
</dbReference>
<dbReference type="OrthoDB" id="415724at2759"/>
<feature type="non-terminal residue" evidence="1">
    <location>
        <position position="1"/>
    </location>
</feature>